<evidence type="ECO:0000313" key="8">
    <source>
        <dbReference type="EMBL" id="TDQ38374.1"/>
    </source>
</evidence>
<dbReference type="GO" id="GO:0004252">
    <property type="term" value="F:serine-type endopeptidase activity"/>
    <property type="evidence" value="ECO:0007669"/>
    <property type="project" value="InterPro"/>
</dbReference>
<dbReference type="InterPro" id="IPR043504">
    <property type="entry name" value="Peptidase_S1_PA_chymotrypsin"/>
</dbReference>
<dbReference type="Proteomes" id="UP000295632">
    <property type="component" value="Unassembled WGS sequence"/>
</dbReference>
<name>A0A4R6U5R1_9BACI</name>
<dbReference type="SUPFAM" id="SSF50494">
    <property type="entry name" value="Trypsin-like serine proteases"/>
    <property type="match status" value="1"/>
</dbReference>
<dbReference type="Gene3D" id="2.30.42.10">
    <property type="match status" value="1"/>
</dbReference>
<organism evidence="8 9">
    <name type="scientific">Aureibacillus halotolerans</name>
    <dbReference type="NCBI Taxonomy" id="1508390"/>
    <lineage>
        <taxon>Bacteria</taxon>
        <taxon>Bacillati</taxon>
        <taxon>Bacillota</taxon>
        <taxon>Bacilli</taxon>
        <taxon>Bacillales</taxon>
        <taxon>Bacillaceae</taxon>
        <taxon>Aureibacillus</taxon>
    </lineage>
</organism>
<keyword evidence="6" id="KW-1133">Transmembrane helix</keyword>
<keyword evidence="4" id="KW-0720">Serine protease</keyword>
<feature type="region of interest" description="Disordered" evidence="5">
    <location>
        <begin position="59"/>
        <end position="78"/>
    </location>
</feature>
<comment type="caution">
    <text evidence="8">The sequence shown here is derived from an EMBL/GenBank/DDBJ whole genome shotgun (WGS) entry which is preliminary data.</text>
</comment>
<dbReference type="InterPro" id="IPR001478">
    <property type="entry name" value="PDZ"/>
</dbReference>
<accession>A0A4R6U5R1</accession>
<keyword evidence="9" id="KW-1185">Reference proteome</keyword>
<evidence type="ECO:0000259" key="7">
    <source>
        <dbReference type="SMART" id="SM00228"/>
    </source>
</evidence>
<dbReference type="PANTHER" id="PTHR43343">
    <property type="entry name" value="PEPTIDASE S12"/>
    <property type="match status" value="1"/>
</dbReference>
<feature type="transmembrane region" description="Helical" evidence="6">
    <location>
        <begin position="26"/>
        <end position="49"/>
    </location>
</feature>
<evidence type="ECO:0000256" key="6">
    <source>
        <dbReference type="SAM" id="Phobius"/>
    </source>
</evidence>
<dbReference type="InterPro" id="IPR036034">
    <property type="entry name" value="PDZ_sf"/>
</dbReference>
<keyword evidence="2 8" id="KW-0645">Protease</keyword>
<dbReference type="PANTHER" id="PTHR43343:SF3">
    <property type="entry name" value="PROTEASE DO-LIKE 8, CHLOROPLASTIC"/>
    <property type="match status" value="1"/>
</dbReference>
<evidence type="ECO:0000256" key="5">
    <source>
        <dbReference type="SAM" id="MobiDB-lite"/>
    </source>
</evidence>
<proteinExistence type="inferred from homology"/>
<dbReference type="InterPro" id="IPR009003">
    <property type="entry name" value="Peptidase_S1_PA"/>
</dbReference>
<dbReference type="AlphaFoldDB" id="A0A4R6U5R1"/>
<keyword evidence="3" id="KW-0378">Hydrolase</keyword>
<keyword evidence="6" id="KW-0812">Transmembrane</keyword>
<dbReference type="GO" id="GO:0006508">
    <property type="term" value="P:proteolysis"/>
    <property type="evidence" value="ECO:0007669"/>
    <property type="project" value="UniProtKB-KW"/>
</dbReference>
<dbReference type="InterPro" id="IPR001940">
    <property type="entry name" value="Peptidase_S1C"/>
</dbReference>
<comment type="similarity">
    <text evidence="1">Belongs to the peptidase S1C family.</text>
</comment>
<dbReference type="Gene3D" id="2.40.10.10">
    <property type="entry name" value="Trypsin-like serine proteases"/>
    <property type="match status" value="2"/>
</dbReference>
<dbReference type="EMBL" id="SNYJ01000010">
    <property type="protein sequence ID" value="TDQ38374.1"/>
    <property type="molecule type" value="Genomic_DNA"/>
</dbReference>
<feature type="domain" description="PDZ" evidence="7">
    <location>
        <begin position="286"/>
        <end position="403"/>
    </location>
</feature>
<evidence type="ECO:0000313" key="9">
    <source>
        <dbReference type="Proteomes" id="UP000295632"/>
    </source>
</evidence>
<dbReference type="PRINTS" id="PR00834">
    <property type="entry name" value="PROTEASES2C"/>
</dbReference>
<dbReference type="SUPFAM" id="SSF50156">
    <property type="entry name" value="PDZ domain-like"/>
    <property type="match status" value="1"/>
</dbReference>
<evidence type="ECO:0000256" key="1">
    <source>
        <dbReference type="ARBA" id="ARBA00010541"/>
    </source>
</evidence>
<protein>
    <submittedName>
        <fullName evidence="8">Serine protease Do</fullName>
    </submittedName>
</protein>
<dbReference type="SMART" id="SM00228">
    <property type="entry name" value="PDZ"/>
    <property type="match status" value="1"/>
</dbReference>
<reference evidence="8 9" key="1">
    <citation type="submission" date="2019-03" db="EMBL/GenBank/DDBJ databases">
        <title>Genomic Encyclopedia of Type Strains, Phase IV (KMG-IV): sequencing the most valuable type-strain genomes for metagenomic binning, comparative biology and taxonomic classification.</title>
        <authorList>
            <person name="Goeker M."/>
        </authorList>
    </citation>
    <scope>NUCLEOTIDE SEQUENCE [LARGE SCALE GENOMIC DNA]</scope>
    <source>
        <strain evidence="8 9">DSM 28697</strain>
    </source>
</reference>
<evidence type="ECO:0000256" key="3">
    <source>
        <dbReference type="ARBA" id="ARBA00022801"/>
    </source>
</evidence>
<evidence type="ECO:0000256" key="2">
    <source>
        <dbReference type="ARBA" id="ARBA00022670"/>
    </source>
</evidence>
<dbReference type="Pfam" id="PF13365">
    <property type="entry name" value="Trypsin_2"/>
    <property type="match status" value="1"/>
</dbReference>
<sequence>MIGDEAMGYYDDHSTRSKRPRGRASIVWAAVLGVIIGAVIVLVAMPMLVQSGWLNGADQSASTSLPGEDGTVETGPNETRNVKVDVTTNVTDIVEKVQHAVVGVVNIQGGNFWQSDTEMEAGTGSGVIYKKDGNTAYVVTNYHVIQQASEVEISLYDGTRIPAEIRGADVFTDLAVLVVEGEQVNDLIDTVATFGNSDDAKIGEPVIAIGNPLGLEFSGSVTQGILSGKERAIPVDLDGDGSPDWQADVMQTDAAINPGNSGGALFNLDGQVIGINSMKIAQSAVEGLGFSIPTDTVIPVIKDLETQGKVSRPVMGILNPQPLANVDSYHRRETLNLPDDISSGVVVTEVAPNSPAQDAGLEQLDVIIELDGTQINDTIDLRKYLYNEKNVGDSLDVTFYRSGQQQSTTLTLTSDEL</sequence>
<dbReference type="Pfam" id="PF13180">
    <property type="entry name" value="PDZ_2"/>
    <property type="match status" value="1"/>
</dbReference>
<gene>
    <name evidence="8" type="ORF">EV213_110121</name>
</gene>
<keyword evidence="6" id="KW-0472">Membrane</keyword>
<evidence type="ECO:0000256" key="4">
    <source>
        <dbReference type="ARBA" id="ARBA00022825"/>
    </source>
</evidence>
<dbReference type="InterPro" id="IPR051201">
    <property type="entry name" value="Chloro_Bact_Ser_Proteases"/>
</dbReference>